<accession>A0A934KQV2</accession>
<proteinExistence type="predicted"/>
<comment type="caution">
    <text evidence="1">The sequence shown here is derived from an EMBL/GenBank/DDBJ whole genome shotgun (WGS) entry which is preliminary data.</text>
</comment>
<organism evidence="1 2">
    <name type="scientific">Candidatus Amunia macphersoniae</name>
    <dbReference type="NCBI Taxonomy" id="3127014"/>
    <lineage>
        <taxon>Bacteria</taxon>
        <taxon>Bacillati</taxon>
        <taxon>Candidatus Dormiibacterota</taxon>
        <taxon>Candidatus Dormibacteria</taxon>
        <taxon>Candidatus Aeolococcales</taxon>
        <taxon>Candidatus Aeolococcaceae</taxon>
        <taxon>Candidatus Amunia</taxon>
    </lineage>
</organism>
<protein>
    <submittedName>
        <fullName evidence="1">Uncharacterized protein</fullName>
    </submittedName>
</protein>
<dbReference type="Proteomes" id="UP000614410">
    <property type="component" value="Unassembled WGS sequence"/>
</dbReference>
<reference evidence="1 2" key="1">
    <citation type="submission" date="2020-10" db="EMBL/GenBank/DDBJ databases">
        <title>Ca. Dormibacterota MAGs.</title>
        <authorList>
            <person name="Montgomery K."/>
        </authorList>
    </citation>
    <scope>NUCLEOTIDE SEQUENCE [LARGE SCALE GENOMIC DNA]</scope>
    <source>
        <strain evidence="1">Mitchell_Peninsula_5</strain>
    </source>
</reference>
<dbReference type="EMBL" id="JAEKNN010000046">
    <property type="protein sequence ID" value="MBJ7609497.1"/>
    <property type="molecule type" value="Genomic_DNA"/>
</dbReference>
<dbReference type="AlphaFoldDB" id="A0A934KQV2"/>
<evidence type="ECO:0000313" key="1">
    <source>
        <dbReference type="EMBL" id="MBJ7609497.1"/>
    </source>
</evidence>
<evidence type="ECO:0000313" key="2">
    <source>
        <dbReference type="Proteomes" id="UP000614410"/>
    </source>
</evidence>
<name>A0A934KQV2_9BACT</name>
<gene>
    <name evidence="1" type="ORF">JF887_08730</name>
</gene>
<sequence length="83" mass="8924">MEPSQSTATIESPSEIVAHIDQKAVRLSALLRDIDNHPIALNSDLRERLDEILEMLACRVTATRALLRQAGTATDLSGAGTLA</sequence>